<feature type="transmembrane region" description="Helical" evidence="1">
    <location>
        <begin position="6"/>
        <end position="24"/>
    </location>
</feature>
<proteinExistence type="predicted"/>
<organism evidence="2 3">
    <name type="scientific">Dichanthelium oligosanthes</name>
    <dbReference type="NCBI Taxonomy" id="888268"/>
    <lineage>
        <taxon>Eukaryota</taxon>
        <taxon>Viridiplantae</taxon>
        <taxon>Streptophyta</taxon>
        <taxon>Embryophyta</taxon>
        <taxon>Tracheophyta</taxon>
        <taxon>Spermatophyta</taxon>
        <taxon>Magnoliopsida</taxon>
        <taxon>Liliopsida</taxon>
        <taxon>Poales</taxon>
        <taxon>Poaceae</taxon>
        <taxon>PACMAD clade</taxon>
        <taxon>Panicoideae</taxon>
        <taxon>Panicodae</taxon>
        <taxon>Paniceae</taxon>
        <taxon>Dichantheliinae</taxon>
        <taxon>Dichanthelium</taxon>
    </lineage>
</organism>
<accession>A0A1E5UVC2</accession>
<protein>
    <submittedName>
        <fullName evidence="2">Uncharacterized protein</fullName>
    </submittedName>
</protein>
<keyword evidence="1" id="KW-1133">Transmembrane helix</keyword>
<reference evidence="2 3" key="1">
    <citation type="submission" date="2016-09" db="EMBL/GenBank/DDBJ databases">
        <title>The draft genome of Dichanthelium oligosanthes: A C3 panicoid grass species.</title>
        <authorList>
            <person name="Studer A.J."/>
            <person name="Schnable J.C."/>
            <person name="Brutnell T.P."/>
        </authorList>
    </citation>
    <scope>NUCLEOTIDE SEQUENCE [LARGE SCALE GENOMIC DNA]</scope>
    <source>
        <strain evidence="3">cv. Kellogg 1175</strain>
        <tissue evidence="2">Leaf</tissue>
    </source>
</reference>
<gene>
    <name evidence="2" type="ORF">BAE44_0022178</name>
</gene>
<evidence type="ECO:0000256" key="1">
    <source>
        <dbReference type="SAM" id="Phobius"/>
    </source>
</evidence>
<name>A0A1E5UVC2_9POAL</name>
<dbReference type="EMBL" id="LWDX02061917">
    <property type="protein sequence ID" value="OEL16803.1"/>
    <property type="molecule type" value="Genomic_DNA"/>
</dbReference>
<keyword evidence="3" id="KW-1185">Reference proteome</keyword>
<evidence type="ECO:0000313" key="2">
    <source>
        <dbReference type="EMBL" id="OEL16803.1"/>
    </source>
</evidence>
<dbReference type="PANTHER" id="PTHR35462:SF2">
    <property type="entry name" value="TRANSMEMBRANE PROTEIN"/>
    <property type="match status" value="1"/>
</dbReference>
<dbReference type="AlphaFoldDB" id="A0A1E5UVC2"/>
<dbReference type="Proteomes" id="UP000095767">
    <property type="component" value="Unassembled WGS sequence"/>
</dbReference>
<sequence length="82" mass="8602">MAPDKLQYALACLLISLLVAMITGRSTRPGLRHRAMAIGSAALLTAKEAADKAGFFGFTGTSPKDAAAALALTLVRRRCRKG</sequence>
<dbReference type="PANTHER" id="PTHR35462">
    <property type="match status" value="1"/>
</dbReference>
<evidence type="ECO:0000313" key="3">
    <source>
        <dbReference type="Proteomes" id="UP000095767"/>
    </source>
</evidence>
<keyword evidence="1" id="KW-0812">Transmembrane</keyword>
<dbReference type="OrthoDB" id="688437at2759"/>
<keyword evidence="1" id="KW-0472">Membrane</keyword>
<comment type="caution">
    <text evidence="2">The sequence shown here is derived from an EMBL/GenBank/DDBJ whole genome shotgun (WGS) entry which is preliminary data.</text>
</comment>